<keyword evidence="7" id="KW-0496">Mitochondrion</keyword>
<dbReference type="HAMAP" id="MF_01445">
    <property type="entry name" value="TsaD"/>
    <property type="match status" value="1"/>
</dbReference>
<dbReference type="Proteomes" id="UP000014071">
    <property type="component" value="Unassembled WGS sequence"/>
</dbReference>
<dbReference type="InterPro" id="IPR022450">
    <property type="entry name" value="TsaD"/>
</dbReference>
<organism evidence="9 10">
    <name type="scientific">Pseudozyma hubeiensis (strain SY62)</name>
    <name type="common">Yeast</name>
    <dbReference type="NCBI Taxonomy" id="1305764"/>
    <lineage>
        <taxon>Eukaryota</taxon>
        <taxon>Fungi</taxon>
        <taxon>Dikarya</taxon>
        <taxon>Basidiomycota</taxon>
        <taxon>Ustilaginomycotina</taxon>
        <taxon>Ustilaginomycetes</taxon>
        <taxon>Ustilaginales</taxon>
        <taxon>Ustilaginaceae</taxon>
        <taxon>Pseudozyma</taxon>
    </lineage>
</organism>
<evidence type="ECO:0000256" key="3">
    <source>
        <dbReference type="ARBA" id="ARBA00022694"/>
    </source>
</evidence>
<dbReference type="STRING" id="1305764.R9PDR5"/>
<evidence type="ECO:0000259" key="8">
    <source>
        <dbReference type="Pfam" id="PF00814"/>
    </source>
</evidence>
<proteinExistence type="inferred from homology"/>
<dbReference type="SUPFAM" id="SSF53067">
    <property type="entry name" value="Actin-like ATPase domain"/>
    <property type="match status" value="1"/>
</dbReference>
<evidence type="ECO:0000256" key="4">
    <source>
        <dbReference type="ARBA" id="ARBA00022723"/>
    </source>
</evidence>
<dbReference type="InterPro" id="IPR043129">
    <property type="entry name" value="ATPase_NBD"/>
</dbReference>
<keyword evidence="4 7" id="KW-0479">Metal-binding</keyword>
<dbReference type="InterPro" id="IPR017861">
    <property type="entry name" value="KAE1/TsaD"/>
</dbReference>
<evidence type="ECO:0000256" key="5">
    <source>
        <dbReference type="ARBA" id="ARBA00023315"/>
    </source>
</evidence>
<dbReference type="InterPro" id="IPR000905">
    <property type="entry name" value="Gcp-like_dom"/>
</dbReference>
<evidence type="ECO:0000256" key="6">
    <source>
        <dbReference type="ARBA" id="ARBA00048117"/>
    </source>
</evidence>
<keyword evidence="2 7" id="KW-0808">Transferase</keyword>
<comment type="similarity">
    <text evidence="7">Belongs to the KAE1 / TsaD family.</text>
</comment>
<comment type="catalytic activity">
    <reaction evidence="6 7">
        <text>L-threonylcarbamoyladenylate + adenosine(37) in tRNA = N(6)-L-threonylcarbamoyladenosine(37) in tRNA + AMP + H(+)</text>
        <dbReference type="Rhea" id="RHEA:37059"/>
        <dbReference type="Rhea" id="RHEA-COMP:10162"/>
        <dbReference type="Rhea" id="RHEA-COMP:10163"/>
        <dbReference type="ChEBI" id="CHEBI:15378"/>
        <dbReference type="ChEBI" id="CHEBI:73682"/>
        <dbReference type="ChEBI" id="CHEBI:74411"/>
        <dbReference type="ChEBI" id="CHEBI:74418"/>
        <dbReference type="ChEBI" id="CHEBI:456215"/>
        <dbReference type="EC" id="2.3.1.234"/>
    </reaction>
</comment>
<evidence type="ECO:0000256" key="2">
    <source>
        <dbReference type="ARBA" id="ARBA00022679"/>
    </source>
</evidence>
<dbReference type="RefSeq" id="XP_012192949.1">
    <property type="nucleotide sequence ID" value="XM_012337559.1"/>
</dbReference>
<protein>
    <recommendedName>
        <fullName evidence="1">N(6)-L-threonylcarbamoyladenine synthase</fullName>
        <ecNumber evidence="1">2.3.1.234</ecNumber>
    </recommendedName>
</protein>
<evidence type="ECO:0000313" key="9">
    <source>
        <dbReference type="EMBL" id="GAC99362.1"/>
    </source>
</evidence>
<accession>R9PDR5</accession>
<keyword evidence="10" id="KW-1185">Reference proteome</keyword>
<comment type="subcellular location">
    <subcellularLocation>
        <location evidence="7">Mitochondrion</location>
    </subcellularLocation>
</comment>
<dbReference type="EMBL" id="DF238831">
    <property type="protein sequence ID" value="GAC99362.1"/>
    <property type="molecule type" value="Genomic_DNA"/>
</dbReference>
<dbReference type="PANTHER" id="PTHR11735">
    <property type="entry name" value="TRNA N6-ADENOSINE THREONYLCARBAMOYLTRANSFERASE"/>
    <property type="match status" value="1"/>
</dbReference>
<dbReference type="OrthoDB" id="10259622at2759"/>
<dbReference type="InterPro" id="IPR017860">
    <property type="entry name" value="Peptidase_M22_CS"/>
</dbReference>
<dbReference type="Gene3D" id="3.30.420.40">
    <property type="match status" value="2"/>
</dbReference>
<keyword evidence="5 7" id="KW-0012">Acyltransferase</keyword>
<dbReference type="AlphaFoldDB" id="R9PDR5"/>
<feature type="domain" description="Gcp-like" evidence="8">
    <location>
        <begin position="66"/>
        <end position="380"/>
    </location>
</feature>
<dbReference type="PROSITE" id="PS01016">
    <property type="entry name" value="GLYCOPROTEASE"/>
    <property type="match status" value="1"/>
</dbReference>
<name>R9PDR5_PSEHS</name>
<comment type="function">
    <text evidence="7">Required for the formation of a threonylcarbamoyl group on adenosine at position 37 (t(6)A37) in mitochondrial tRNAs that read codons beginning with adenine. Probably involved in the transfer of the threonylcarbamoyl moiety of threonylcarbamoyl-AMP (TC-AMP) to the N6 group of A37. Involved in mitochondrial genome maintenance.</text>
</comment>
<reference evidence="10" key="1">
    <citation type="journal article" date="2013" name="Genome Announc.">
        <title>Draft genome sequence of the basidiomycetous yeast-like fungus Pseudozyma hubeiensis SY62, which produces an abundant amount of the biosurfactant mannosylerythritol lipids.</title>
        <authorList>
            <person name="Konishi M."/>
            <person name="Hatada Y."/>
            <person name="Horiuchi J."/>
        </authorList>
    </citation>
    <scope>NUCLEOTIDE SEQUENCE [LARGE SCALE GENOMIC DNA]</scope>
    <source>
        <strain evidence="10">SY62</strain>
    </source>
</reference>
<evidence type="ECO:0000256" key="1">
    <source>
        <dbReference type="ARBA" id="ARBA00012156"/>
    </source>
</evidence>
<dbReference type="eggNOG" id="KOG2707">
    <property type="taxonomic scope" value="Eukaryota"/>
</dbReference>
<comment type="subunit">
    <text evidence="7">Homodimer.</text>
</comment>
<dbReference type="GeneID" id="24112228"/>
<dbReference type="HOGENOM" id="CLU_023208_4_3_1"/>
<dbReference type="NCBIfam" id="TIGR00329">
    <property type="entry name" value="gcp_kae1"/>
    <property type="match status" value="1"/>
</dbReference>
<gene>
    <name evidence="9" type="ORF">PHSY_006963</name>
</gene>
<dbReference type="GO" id="GO:0061711">
    <property type="term" value="F:tRNA N(6)-L-threonylcarbamoyladenine synthase activity"/>
    <property type="evidence" value="ECO:0007669"/>
    <property type="project" value="UniProtKB-EC"/>
</dbReference>
<evidence type="ECO:0000256" key="7">
    <source>
        <dbReference type="HAMAP-Rule" id="MF_03179"/>
    </source>
</evidence>
<dbReference type="Pfam" id="PF00814">
    <property type="entry name" value="TsaD"/>
    <property type="match status" value="1"/>
</dbReference>
<dbReference type="GO" id="GO:0072670">
    <property type="term" value="P:mitochondrial tRNA threonylcarbamoyladenosine modification"/>
    <property type="evidence" value="ECO:0007669"/>
    <property type="project" value="TreeGrafter"/>
</dbReference>
<dbReference type="PRINTS" id="PR00789">
    <property type="entry name" value="OSIALOPTASE"/>
</dbReference>
<dbReference type="CDD" id="cd24134">
    <property type="entry name" value="ASKHA_NBD_OSGEPL1_QRI7_euk"/>
    <property type="match status" value="1"/>
</dbReference>
<evidence type="ECO:0000313" key="10">
    <source>
        <dbReference type="Proteomes" id="UP000014071"/>
    </source>
</evidence>
<comment type="cofactor">
    <cofactor evidence="7">
        <name>a divalent metal cation</name>
        <dbReference type="ChEBI" id="CHEBI:60240"/>
    </cofactor>
    <text evidence="7">Binds 1 divalent metal cation per subunit.</text>
</comment>
<sequence>MWKMHSIARVAAPRRVLTRCHSKRFEVSVTARSRGIITSAKPPRLILGIETSCDDSCASVVSSDRNILSDIVTKQDHSTTGGIHPLSAALGHHANIAPTIAAAIDQAQIAASDLDAIAVTQGPGMASSLGVGLSAAKTLSAVLRKPLIYVHHMQAHALTPLLTEADPPQFPFLVLLVSGGHTMLVLARSVTDFEILATTSDDSIGDAFDKVARDLGIPWTSAPGAALETLAAEAEATDNQQIFPVPRRGQPGFSYSGLKAAVQRHIESQQTDGKMATSKALIAAAFQRAACAQLEDKLGMVLRPSHHEQDARRRPYSRIKLPDGVNGDDIKTVVCSGGVASNAFIRARLREHLDDLGRQDVDLQFPPLPLCTDNAAMIAWTGHLIFEQCTKDYTRHARPKWSMEDIPR</sequence>
<dbReference type="EC" id="2.3.1.234" evidence="1"/>
<dbReference type="PANTHER" id="PTHR11735:SF6">
    <property type="entry name" value="TRNA N6-ADENOSINE THREONYLCARBAMOYLTRANSFERASE, MITOCHONDRIAL"/>
    <property type="match status" value="1"/>
</dbReference>
<keyword evidence="3 7" id="KW-0819">tRNA processing</keyword>
<dbReference type="GO" id="GO:0046872">
    <property type="term" value="F:metal ion binding"/>
    <property type="evidence" value="ECO:0007669"/>
    <property type="project" value="UniProtKB-KW"/>
</dbReference>
<dbReference type="GO" id="GO:0005739">
    <property type="term" value="C:mitochondrion"/>
    <property type="evidence" value="ECO:0007669"/>
    <property type="project" value="UniProtKB-SubCell"/>
</dbReference>